<keyword evidence="1" id="KW-0812">Transmembrane</keyword>
<keyword evidence="1" id="KW-1133">Transmembrane helix</keyword>
<keyword evidence="1" id="KW-0472">Membrane</keyword>
<accession>A0A7W9CH27</accession>
<dbReference type="Proteomes" id="UP000545037">
    <property type="component" value="Unassembled WGS sequence"/>
</dbReference>
<proteinExistence type="predicted"/>
<sequence>MHVRAKRAVAAFGMLAFLAFYIWAVIAIGERLPDHPLVHLAFYGLSGIAWGLPLFPLMSWAEREPKR</sequence>
<evidence type="ECO:0000313" key="2">
    <source>
        <dbReference type="EMBL" id="MBB5745523.1"/>
    </source>
</evidence>
<keyword evidence="3" id="KW-1185">Reference proteome</keyword>
<dbReference type="Pfam" id="PF11003">
    <property type="entry name" value="DUF2842"/>
    <property type="match status" value="1"/>
</dbReference>
<protein>
    <recommendedName>
        <fullName evidence="4">DUF2842 domain-containing protein</fullName>
    </recommendedName>
</protein>
<evidence type="ECO:0000256" key="1">
    <source>
        <dbReference type="SAM" id="Phobius"/>
    </source>
</evidence>
<evidence type="ECO:0008006" key="4">
    <source>
        <dbReference type="Google" id="ProtNLM"/>
    </source>
</evidence>
<gene>
    <name evidence="2" type="ORF">GGR13_001107</name>
</gene>
<comment type="caution">
    <text evidence="2">The sequence shown here is derived from an EMBL/GenBank/DDBJ whole genome shotgun (WGS) entry which is preliminary data.</text>
</comment>
<dbReference type="AlphaFoldDB" id="A0A7W9CH27"/>
<dbReference type="EMBL" id="JACHOR010000002">
    <property type="protein sequence ID" value="MBB5745523.1"/>
    <property type="molecule type" value="Genomic_DNA"/>
</dbReference>
<name>A0A7W9CH27_9CAUL</name>
<evidence type="ECO:0000313" key="3">
    <source>
        <dbReference type="Proteomes" id="UP000545037"/>
    </source>
</evidence>
<feature type="transmembrane region" description="Helical" evidence="1">
    <location>
        <begin position="40"/>
        <end position="61"/>
    </location>
</feature>
<dbReference type="RefSeq" id="WP_183212509.1">
    <property type="nucleotide sequence ID" value="NZ_JACHOR010000002.1"/>
</dbReference>
<reference evidence="2 3" key="1">
    <citation type="submission" date="2020-08" db="EMBL/GenBank/DDBJ databases">
        <title>Genomic Encyclopedia of Type Strains, Phase IV (KMG-IV): sequencing the most valuable type-strain genomes for metagenomic binning, comparative biology and taxonomic classification.</title>
        <authorList>
            <person name="Goeker M."/>
        </authorList>
    </citation>
    <scope>NUCLEOTIDE SEQUENCE [LARGE SCALE GENOMIC DNA]</scope>
    <source>
        <strain evidence="2 3">DSM 4737</strain>
    </source>
</reference>
<dbReference type="InterPro" id="IPR021265">
    <property type="entry name" value="DUF2842"/>
</dbReference>
<organism evidence="2 3">
    <name type="scientific">Brevundimonas variabilis</name>
    <dbReference type="NCBI Taxonomy" id="74312"/>
    <lineage>
        <taxon>Bacteria</taxon>
        <taxon>Pseudomonadati</taxon>
        <taxon>Pseudomonadota</taxon>
        <taxon>Alphaproteobacteria</taxon>
        <taxon>Caulobacterales</taxon>
        <taxon>Caulobacteraceae</taxon>
        <taxon>Brevundimonas</taxon>
    </lineage>
</organism>